<feature type="region of interest" description="Disordered" evidence="1">
    <location>
        <begin position="44"/>
        <end position="65"/>
    </location>
</feature>
<feature type="region of interest" description="Disordered" evidence="1">
    <location>
        <begin position="1"/>
        <end position="20"/>
    </location>
</feature>
<dbReference type="EMBL" id="CAIIXF020000007">
    <property type="protein sequence ID" value="CAH1789347.1"/>
    <property type="molecule type" value="Genomic_DNA"/>
</dbReference>
<dbReference type="Pfam" id="PF25966">
    <property type="entry name" value="Myo5a"/>
    <property type="match status" value="1"/>
</dbReference>
<accession>A0A8J1XS70</accession>
<dbReference type="AlphaFoldDB" id="A0A8J1XS70"/>
<evidence type="ECO:0000256" key="1">
    <source>
        <dbReference type="SAM" id="MobiDB-lite"/>
    </source>
</evidence>
<protein>
    <recommendedName>
        <fullName evidence="2">Unconventional myosin-Va/b domain-containing protein</fullName>
    </recommendedName>
</protein>
<reference evidence="3" key="1">
    <citation type="submission" date="2022-03" db="EMBL/GenBank/DDBJ databases">
        <authorList>
            <person name="Martin C."/>
        </authorList>
    </citation>
    <scope>NUCLEOTIDE SEQUENCE</scope>
</reference>
<feature type="domain" description="Unconventional myosin-Va/b" evidence="2">
    <location>
        <begin position="12"/>
        <end position="94"/>
    </location>
</feature>
<evidence type="ECO:0000313" key="3">
    <source>
        <dbReference type="EMBL" id="CAH1789347.1"/>
    </source>
</evidence>
<feature type="non-terminal residue" evidence="3">
    <location>
        <position position="1"/>
    </location>
</feature>
<sequence>KQAPERPPRAGEKGDKEKHVDTALVVKLQKKVKELEKERQRLLRELERKSDSTETSQESSSDGIYETIKIQELEMENSHLKKDLANMRESIAKSGLFEQGTKAVRE</sequence>
<dbReference type="Proteomes" id="UP000749559">
    <property type="component" value="Unassembled WGS sequence"/>
</dbReference>
<gene>
    <name evidence="3" type="ORF">OFUS_LOCUS14723</name>
</gene>
<feature type="compositionally biased region" description="Low complexity" evidence="1">
    <location>
        <begin position="53"/>
        <end position="62"/>
    </location>
</feature>
<organism evidence="3 4">
    <name type="scientific">Owenia fusiformis</name>
    <name type="common">Polychaete worm</name>
    <dbReference type="NCBI Taxonomy" id="6347"/>
    <lineage>
        <taxon>Eukaryota</taxon>
        <taxon>Metazoa</taxon>
        <taxon>Spiralia</taxon>
        <taxon>Lophotrochozoa</taxon>
        <taxon>Annelida</taxon>
        <taxon>Polychaeta</taxon>
        <taxon>Sedentaria</taxon>
        <taxon>Canalipalpata</taxon>
        <taxon>Sabellida</taxon>
        <taxon>Oweniida</taxon>
        <taxon>Oweniidae</taxon>
        <taxon>Owenia</taxon>
    </lineage>
</organism>
<keyword evidence="4" id="KW-1185">Reference proteome</keyword>
<proteinExistence type="predicted"/>
<evidence type="ECO:0000313" key="4">
    <source>
        <dbReference type="Proteomes" id="UP000749559"/>
    </source>
</evidence>
<evidence type="ECO:0000259" key="2">
    <source>
        <dbReference type="Pfam" id="PF25966"/>
    </source>
</evidence>
<comment type="caution">
    <text evidence="3">The sequence shown here is derived from an EMBL/GenBank/DDBJ whole genome shotgun (WGS) entry which is preliminary data.</text>
</comment>
<name>A0A8J1XS70_OWEFU</name>
<feature type="non-terminal residue" evidence="3">
    <location>
        <position position="106"/>
    </location>
</feature>
<dbReference type="InterPro" id="IPR058662">
    <property type="entry name" value="Myo5a/b_dom"/>
</dbReference>